<evidence type="ECO:0000256" key="3">
    <source>
        <dbReference type="ARBA" id="ARBA00022840"/>
    </source>
</evidence>
<dbReference type="HAMAP" id="MF_00440">
    <property type="entry name" value="NrdR"/>
    <property type="match status" value="1"/>
</dbReference>
<dbReference type="Pfam" id="PF03477">
    <property type="entry name" value="ATP-cone"/>
    <property type="match status" value="1"/>
</dbReference>
<gene>
    <name evidence="7 9" type="primary">nrdR</name>
    <name evidence="9" type="ORF">NG665_03305</name>
</gene>
<evidence type="ECO:0000256" key="5">
    <source>
        <dbReference type="ARBA" id="ARBA00023125"/>
    </source>
</evidence>
<evidence type="ECO:0000313" key="9">
    <source>
        <dbReference type="EMBL" id="USR80015.1"/>
    </source>
</evidence>
<dbReference type="InterPro" id="IPR005144">
    <property type="entry name" value="ATP-cone_dom"/>
</dbReference>
<keyword evidence="6 7" id="KW-0804">Transcription</keyword>
<keyword evidence="1 7" id="KW-0678">Repressor</keyword>
<keyword evidence="7" id="KW-0479">Metal-binding</keyword>
<evidence type="ECO:0000256" key="7">
    <source>
        <dbReference type="HAMAP-Rule" id="MF_00440"/>
    </source>
</evidence>
<dbReference type="Pfam" id="PF22811">
    <property type="entry name" value="Zn_ribbon_NrdR"/>
    <property type="match status" value="1"/>
</dbReference>
<evidence type="ECO:0000256" key="1">
    <source>
        <dbReference type="ARBA" id="ARBA00022491"/>
    </source>
</evidence>
<keyword evidence="7" id="KW-0862">Zinc</keyword>
<evidence type="ECO:0000256" key="6">
    <source>
        <dbReference type="ARBA" id="ARBA00023163"/>
    </source>
</evidence>
<comment type="similarity">
    <text evidence="7">Belongs to the NrdR family.</text>
</comment>
<dbReference type="InterPro" id="IPR055173">
    <property type="entry name" value="NrdR-like_N"/>
</dbReference>
<comment type="cofactor">
    <cofactor evidence="7">
        <name>Zn(2+)</name>
        <dbReference type="ChEBI" id="CHEBI:29105"/>
    </cofactor>
    <text evidence="7">Binds 1 zinc ion.</text>
</comment>
<evidence type="ECO:0000259" key="8">
    <source>
        <dbReference type="PROSITE" id="PS51161"/>
    </source>
</evidence>
<keyword evidence="7" id="KW-0863">Zinc-finger</keyword>
<dbReference type="PROSITE" id="PS51161">
    <property type="entry name" value="ATP_CONE"/>
    <property type="match status" value="1"/>
</dbReference>
<dbReference type="PANTHER" id="PTHR30455">
    <property type="entry name" value="TRANSCRIPTIONAL REPRESSOR NRDR"/>
    <property type="match status" value="1"/>
</dbReference>
<name>A0ABY5AIH6_9ACTO</name>
<dbReference type="PANTHER" id="PTHR30455:SF2">
    <property type="entry name" value="TRANSCRIPTIONAL REPRESSOR NRDR"/>
    <property type="match status" value="1"/>
</dbReference>
<keyword evidence="2 7" id="KW-0547">Nucleotide-binding</keyword>
<proteinExistence type="inferred from homology"/>
<reference evidence="9" key="1">
    <citation type="submission" date="2022-06" db="EMBL/GenBank/DDBJ databases">
        <title>Complete Genome Sequence of Arcanobacterium pinnipediorum strain DSM 28752 isolated from a harbour seal.</title>
        <authorList>
            <person name="Borowiak M."/>
            <person name="Kreitlow A."/>
            <person name="Alssahen M."/>
            <person name="Malorny B."/>
            <person name="Laemmler C."/>
            <person name="Prenger-Berninghoff E."/>
            <person name="Siebert U."/>
            <person name="Ploetz M."/>
            <person name="Abdulmawjood A."/>
        </authorList>
    </citation>
    <scope>NUCLEOTIDE SEQUENCE</scope>
    <source>
        <strain evidence="9">DSM 28752</strain>
    </source>
</reference>
<evidence type="ECO:0000256" key="4">
    <source>
        <dbReference type="ARBA" id="ARBA00023015"/>
    </source>
</evidence>
<dbReference type="RefSeq" id="WP_252673865.1">
    <property type="nucleotide sequence ID" value="NZ_CP099547.1"/>
</dbReference>
<keyword evidence="3 7" id="KW-0067">ATP-binding</keyword>
<dbReference type="Proteomes" id="UP001056109">
    <property type="component" value="Chromosome"/>
</dbReference>
<keyword evidence="10" id="KW-1185">Reference proteome</keyword>
<evidence type="ECO:0000256" key="2">
    <source>
        <dbReference type="ARBA" id="ARBA00022741"/>
    </source>
</evidence>
<comment type="function">
    <text evidence="7">Negatively regulates transcription of bacterial ribonucleotide reductase nrd genes and operons by binding to NrdR-boxes.</text>
</comment>
<feature type="domain" description="ATP-cone" evidence="8">
    <location>
        <begin position="46"/>
        <end position="136"/>
    </location>
</feature>
<keyword evidence="4 7" id="KW-0805">Transcription regulation</keyword>
<dbReference type="InterPro" id="IPR003796">
    <property type="entry name" value="RNR_NrdR-like"/>
</dbReference>
<organism evidence="9 10">
    <name type="scientific">Arcanobacterium pinnipediorum</name>
    <dbReference type="NCBI Taxonomy" id="1503041"/>
    <lineage>
        <taxon>Bacteria</taxon>
        <taxon>Bacillati</taxon>
        <taxon>Actinomycetota</taxon>
        <taxon>Actinomycetes</taxon>
        <taxon>Actinomycetales</taxon>
        <taxon>Actinomycetaceae</taxon>
        <taxon>Arcanobacterium</taxon>
    </lineage>
</organism>
<sequence length="152" mass="17193">MHCPFCRYADSRVIDTRTADDGMTIRRRRECPNCKRRFSTSESATLMVLKRSGTSEPFSREKIVAGVGKACQGRPVTDDQLAVLAQQVEESIRAQGHAQINAHDIGLEILQPLRRLDRIAYLRFASVYSNFDSLEDFENAISELRAETADQE</sequence>
<protein>
    <recommendedName>
        <fullName evidence="7">Transcriptional repressor NrdR</fullName>
    </recommendedName>
</protein>
<feature type="zinc finger region" evidence="7">
    <location>
        <begin position="3"/>
        <end position="34"/>
    </location>
</feature>
<keyword evidence="5 7" id="KW-0238">DNA-binding</keyword>
<accession>A0ABY5AIH6</accession>
<dbReference type="NCBIfam" id="TIGR00244">
    <property type="entry name" value="transcriptional regulator NrdR"/>
    <property type="match status" value="1"/>
</dbReference>
<dbReference type="EMBL" id="CP099547">
    <property type="protein sequence ID" value="USR80015.1"/>
    <property type="molecule type" value="Genomic_DNA"/>
</dbReference>
<evidence type="ECO:0000313" key="10">
    <source>
        <dbReference type="Proteomes" id="UP001056109"/>
    </source>
</evidence>